<organism evidence="2">
    <name type="scientific">Triticum aestivum</name>
    <name type="common">Wheat</name>
    <dbReference type="NCBI Taxonomy" id="4565"/>
    <lineage>
        <taxon>Eukaryota</taxon>
        <taxon>Viridiplantae</taxon>
        <taxon>Streptophyta</taxon>
        <taxon>Embryophyta</taxon>
        <taxon>Tracheophyta</taxon>
        <taxon>Spermatophyta</taxon>
        <taxon>Magnoliopsida</taxon>
        <taxon>Liliopsida</taxon>
        <taxon>Poales</taxon>
        <taxon>Poaceae</taxon>
        <taxon>BOP clade</taxon>
        <taxon>Pooideae</taxon>
        <taxon>Triticodae</taxon>
        <taxon>Triticeae</taxon>
        <taxon>Triticinae</taxon>
        <taxon>Triticum</taxon>
    </lineage>
</organism>
<protein>
    <submittedName>
        <fullName evidence="2">Uncharacterized protein</fullName>
    </submittedName>
</protein>
<evidence type="ECO:0000313" key="2">
    <source>
        <dbReference type="EnsemblPlants" id="TraesCS4D02G027200.1"/>
    </source>
</evidence>
<dbReference type="EnsemblPlants" id="TraesCS4D02G027200.1">
    <property type="protein sequence ID" value="TraesCS4D02G027200.1"/>
    <property type="gene ID" value="TraesCS4D02G027200"/>
</dbReference>
<keyword evidence="3" id="KW-1185">Reference proteome</keyword>
<dbReference type="Gramene" id="TraesSTA4D03G02415400.1">
    <property type="protein sequence ID" value="TraesSTA4D03G02415400.1"/>
    <property type="gene ID" value="TraesSTA4D03G02415400"/>
</dbReference>
<feature type="region of interest" description="Disordered" evidence="1">
    <location>
        <begin position="291"/>
        <end position="329"/>
    </location>
</feature>
<gene>
    <name evidence="2" type="primary">LOC123095725</name>
</gene>
<feature type="region of interest" description="Disordered" evidence="1">
    <location>
        <begin position="127"/>
        <end position="152"/>
    </location>
</feature>
<dbReference type="Gramene" id="TraesARI4D03G02458670.1">
    <property type="protein sequence ID" value="TraesARI4D03G02458670.1"/>
    <property type="gene ID" value="TraesARI4D03G02458670"/>
</dbReference>
<name>A0A3B6JCB9_WHEAT</name>
<sequence length="329" mass="35034">MRWGTALGWPLRAPIRPLSSRSPLLSPPTLLFLDLPPFFKWPSPFSSSTPPLPVLLLPHLLPVVRRAVPPSFLLPIGARQRRRSVVRGHDEEAAGVSARRPAKVFSCMRDLLAKPFPYARVLGSSLPGSTSTATSSKTPAAPPPSAPTTARSNTVEETVAMVLHYASGIDQPHDAAAVSFVQPARRRRLLRPAGTPPPSPSPSLSDLHRSLPRRRRRLRVHTTGGVRPSSLAHCGCFAPPSFLGCGRACLPTASSLLLQAADGTRPPPSSSPGGWDALRFDLNEVAIKLSQNTSHGRTPHRSSMAATSASAVIKSPPSPATVAISTCPR</sequence>
<dbReference type="Gramene" id="TraesRN4D0100046100.1">
    <property type="protein sequence ID" value="TraesRN4D0100046100.1"/>
    <property type="gene ID" value="TraesRN4D0100046100"/>
</dbReference>
<evidence type="ECO:0000256" key="1">
    <source>
        <dbReference type="SAM" id="MobiDB-lite"/>
    </source>
</evidence>
<dbReference type="STRING" id="4565.A0A3B6JCB9"/>
<reference evidence="2" key="1">
    <citation type="submission" date="2018-08" db="EMBL/GenBank/DDBJ databases">
        <authorList>
            <person name="Rossello M."/>
        </authorList>
    </citation>
    <scope>NUCLEOTIDE SEQUENCE [LARGE SCALE GENOMIC DNA]</scope>
    <source>
        <strain evidence="2">cv. Chinese Spring</strain>
    </source>
</reference>
<dbReference type="Proteomes" id="UP000019116">
    <property type="component" value="Chromosome 4D"/>
</dbReference>
<dbReference type="RefSeq" id="XP_044373213.1">
    <property type="nucleotide sequence ID" value="XM_044517278.1"/>
</dbReference>
<dbReference type="Gramene" id="TraesNOR4D03G02438180.1">
    <property type="protein sequence ID" value="TraesNOR4D03G02438180.1"/>
    <property type="gene ID" value="TraesNOR4D03G02438180"/>
</dbReference>
<dbReference type="Gramene" id="TraesLAC4D03G02373640.1">
    <property type="protein sequence ID" value="TraesLAC4D03G02373640.1"/>
    <property type="gene ID" value="TraesLAC4D03G02373640"/>
</dbReference>
<dbReference type="Gramene" id="TraesCS4D03G0044100.1">
    <property type="protein sequence ID" value="TraesCS4D03G0044100.1.CDS"/>
    <property type="gene ID" value="TraesCS4D03G0044100"/>
</dbReference>
<reference evidence="2" key="2">
    <citation type="submission" date="2018-10" db="UniProtKB">
        <authorList>
            <consortium name="EnsemblPlants"/>
        </authorList>
    </citation>
    <scope>IDENTIFICATION</scope>
</reference>
<dbReference type="Gramene" id="TraesWEE_scaffold_118698_01G000100.1">
    <property type="protein sequence ID" value="TraesWEE_scaffold_118698_01G000100.1"/>
    <property type="gene ID" value="TraesWEE_scaffold_118698_01G000100"/>
</dbReference>
<feature type="compositionally biased region" description="Basic residues" evidence="1">
    <location>
        <begin position="210"/>
        <end position="220"/>
    </location>
</feature>
<evidence type="ECO:0000313" key="3">
    <source>
        <dbReference type="Proteomes" id="UP000019116"/>
    </source>
</evidence>
<dbReference type="AlphaFoldDB" id="A0A3B6JCB9"/>
<proteinExistence type="predicted"/>
<feature type="region of interest" description="Disordered" evidence="1">
    <location>
        <begin position="190"/>
        <end position="225"/>
    </location>
</feature>
<dbReference type="Gramene" id="TraesJAG4D03G02417610.1">
    <property type="protein sequence ID" value="TraesJAG4D03G02417610.1"/>
    <property type="gene ID" value="TraesJAG4D03G02417610"/>
</dbReference>
<dbReference type="GeneID" id="123095725"/>
<accession>A0A3B6JCB9</accession>
<dbReference type="Gramene" id="TraesCAD_scaffold_071136_01G000200.1">
    <property type="protein sequence ID" value="TraesCAD_scaffold_071136_01G000200.1"/>
    <property type="gene ID" value="TraesCAD_scaffold_071136_01G000200"/>
</dbReference>
<dbReference type="Gramene" id="TraesCS4D02G027200.1">
    <property type="protein sequence ID" value="TraesCS4D02G027200.1"/>
    <property type="gene ID" value="TraesCS4D02G027200"/>
</dbReference>
<feature type="compositionally biased region" description="Low complexity" evidence="1">
    <location>
        <begin position="129"/>
        <end position="139"/>
    </location>
</feature>
<dbReference type="Gramene" id="TraesCLE_scaffold_038080_01G000100.1">
    <property type="protein sequence ID" value="TraesCLE_scaffold_038080_01G000100.1"/>
    <property type="gene ID" value="TraesCLE_scaffold_038080_01G000100"/>
</dbReference>
<dbReference type="Gramene" id="TraesROB_scaffold_077631_01G000100.1">
    <property type="protein sequence ID" value="TraesROB_scaffold_077631_01G000100.1"/>
    <property type="gene ID" value="TraesROB_scaffold_077631_01G000100"/>
</dbReference>